<dbReference type="EMBL" id="AP019367">
    <property type="protein sequence ID" value="BBH50649.1"/>
    <property type="molecule type" value="Genomic_DNA"/>
</dbReference>
<dbReference type="InterPro" id="IPR036095">
    <property type="entry name" value="PTS_EIIB-like_sf"/>
</dbReference>
<dbReference type="PROSITE" id="PS51099">
    <property type="entry name" value="PTS_EIIB_TYPE_2"/>
    <property type="match status" value="1"/>
</dbReference>
<dbReference type="RefSeq" id="WP_126422627.1">
    <property type="nucleotide sequence ID" value="NZ_AP019367.1"/>
</dbReference>
<dbReference type="Proteomes" id="UP000273154">
    <property type="component" value="Chromosome"/>
</dbReference>
<evidence type="ECO:0000313" key="4">
    <source>
        <dbReference type="Proteomes" id="UP000273154"/>
    </source>
</evidence>
<sequence>MKKILFACGNGMVTSTMVAHKVTDYLKENGVEVKYNQCRVQEVEHLAQDYDLVVTSGRFKKGAVQTPVIMGTPLLTGINEKAVLQQILDAVK</sequence>
<keyword evidence="4" id="KW-1185">Reference proteome</keyword>
<evidence type="ECO:0000256" key="1">
    <source>
        <dbReference type="ARBA" id="ARBA00022679"/>
    </source>
</evidence>
<dbReference type="CDD" id="cd05566">
    <property type="entry name" value="PTS_IIB_galactitol"/>
    <property type="match status" value="1"/>
</dbReference>
<evidence type="ECO:0000313" key="3">
    <source>
        <dbReference type="EMBL" id="BBH50649.1"/>
    </source>
</evidence>
<name>A0A3G9K8Q5_9ACTN</name>
<dbReference type="KEGG" id="pcat:Pcatena_12360"/>
<evidence type="ECO:0000259" key="2">
    <source>
        <dbReference type="PROSITE" id="PS51099"/>
    </source>
</evidence>
<dbReference type="InterPro" id="IPR013011">
    <property type="entry name" value="PTS_EIIB_2"/>
</dbReference>
<dbReference type="Gene3D" id="3.40.50.2300">
    <property type="match status" value="1"/>
</dbReference>
<dbReference type="InterPro" id="IPR003501">
    <property type="entry name" value="PTS_EIIB_2/3"/>
</dbReference>
<reference evidence="4" key="1">
    <citation type="submission" date="2018-11" db="EMBL/GenBank/DDBJ databases">
        <title>Comparative genomics of Parolsenella catena and Libanicoccus massiliensis: Reclassification of Libanicoccus massiliensis as Parolsenella massiliensis comb. nov.</title>
        <authorList>
            <person name="Sakamoto M."/>
            <person name="Ikeyama N."/>
            <person name="Murakami T."/>
            <person name="Mori H."/>
            <person name="Yuki M."/>
            <person name="Ohkuma M."/>
        </authorList>
    </citation>
    <scope>NUCLEOTIDE SEQUENCE [LARGE SCALE GENOMIC DNA]</scope>
    <source>
        <strain evidence="4">JCM 31932</strain>
    </source>
</reference>
<dbReference type="Pfam" id="PF02302">
    <property type="entry name" value="PTS_IIB"/>
    <property type="match status" value="1"/>
</dbReference>
<feature type="domain" description="PTS EIIB type-2" evidence="2">
    <location>
        <begin position="2"/>
        <end position="92"/>
    </location>
</feature>
<dbReference type="OrthoDB" id="3196672at2"/>
<gene>
    <name evidence="3" type="primary">pts36B_2</name>
    <name evidence="3" type="ORF">Pcatena_12360</name>
</gene>
<proteinExistence type="predicted"/>
<organism evidence="3 4">
    <name type="scientific">Parolsenella catena</name>
    <dbReference type="NCBI Taxonomy" id="2003188"/>
    <lineage>
        <taxon>Bacteria</taxon>
        <taxon>Bacillati</taxon>
        <taxon>Actinomycetota</taxon>
        <taxon>Coriobacteriia</taxon>
        <taxon>Coriobacteriales</taxon>
        <taxon>Atopobiaceae</taxon>
        <taxon>Parolsenella</taxon>
    </lineage>
</organism>
<dbReference type="SUPFAM" id="SSF52794">
    <property type="entry name" value="PTS system IIB component-like"/>
    <property type="match status" value="1"/>
</dbReference>
<dbReference type="GeneID" id="88849369"/>
<dbReference type="GO" id="GO:0009401">
    <property type="term" value="P:phosphoenolpyruvate-dependent sugar phosphotransferase system"/>
    <property type="evidence" value="ECO:0007669"/>
    <property type="project" value="InterPro"/>
</dbReference>
<accession>A0A3G9K8Q5</accession>
<dbReference type="GO" id="GO:0008982">
    <property type="term" value="F:protein-N(PI)-phosphohistidine-sugar phosphotransferase activity"/>
    <property type="evidence" value="ECO:0007669"/>
    <property type="project" value="InterPro"/>
</dbReference>
<protein>
    <submittedName>
        <fullName evidence="3">Galactitol-specific PTS system IIB component</fullName>
    </submittedName>
</protein>
<dbReference type="AlphaFoldDB" id="A0A3G9K8Q5"/>
<keyword evidence="1" id="KW-0808">Transferase</keyword>